<dbReference type="PANTHER" id="PTHR47723:SF19">
    <property type="entry name" value="POLYNUCLEOTIDYL TRANSFERASE, RIBONUCLEASE H-LIKE SUPERFAMILY PROTEIN"/>
    <property type="match status" value="1"/>
</dbReference>
<comment type="caution">
    <text evidence="2">The sequence shown here is derived from an EMBL/GenBank/DDBJ whole genome shotgun (WGS) entry which is preliminary data.</text>
</comment>
<proteinExistence type="predicted"/>
<dbReference type="EMBL" id="JAZDWU010000003">
    <property type="protein sequence ID" value="KAL0008432.1"/>
    <property type="molecule type" value="Genomic_DNA"/>
</dbReference>
<dbReference type="CDD" id="cd06222">
    <property type="entry name" value="RNase_H_like"/>
    <property type="match status" value="1"/>
</dbReference>
<reference evidence="2 3" key="1">
    <citation type="submission" date="2024-01" db="EMBL/GenBank/DDBJ databases">
        <title>A telomere-to-telomere, gap-free genome of sweet tea (Lithocarpus litseifolius).</title>
        <authorList>
            <person name="Zhou J."/>
        </authorList>
    </citation>
    <scope>NUCLEOTIDE SEQUENCE [LARGE SCALE GENOMIC DNA]</scope>
    <source>
        <strain evidence="2">Zhou-2022a</strain>
        <tissue evidence="2">Leaf</tissue>
    </source>
</reference>
<dbReference type="InterPro" id="IPR036397">
    <property type="entry name" value="RNaseH_sf"/>
</dbReference>
<organism evidence="2 3">
    <name type="scientific">Lithocarpus litseifolius</name>
    <dbReference type="NCBI Taxonomy" id="425828"/>
    <lineage>
        <taxon>Eukaryota</taxon>
        <taxon>Viridiplantae</taxon>
        <taxon>Streptophyta</taxon>
        <taxon>Embryophyta</taxon>
        <taxon>Tracheophyta</taxon>
        <taxon>Spermatophyta</taxon>
        <taxon>Magnoliopsida</taxon>
        <taxon>eudicotyledons</taxon>
        <taxon>Gunneridae</taxon>
        <taxon>Pentapetalae</taxon>
        <taxon>rosids</taxon>
        <taxon>fabids</taxon>
        <taxon>Fagales</taxon>
        <taxon>Fagaceae</taxon>
        <taxon>Lithocarpus</taxon>
    </lineage>
</organism>
<accession>A0AAW2DF09</accession>
<dbReference type="PANTHER" id="PTHR47723">
    <property type="entry name" value="OS05G0353850 PROTEIN"/>
    <property type="match status" value="1"/>
</dbReference>
<dbReference type="Proteomes" id="UP001459277">
    <property type="component" value="Unassembled WGS sequence"/>
</dbReference>
<feature type="domain" description="RNase H type-1" evidence="1">
    <location>
        <begin position="12"/>
        <end position="95"/>
    </location>
</feature>
<name>A0AAW2DF09_9ROSI</name>
<dbReference type="InterPro" id="IPR012337">
    <property type="entry name" value="RNaseH-like_sf"/>
</dbReference>
<evidence type="ECO:0000313" key="3">
    <source>
        <dbReference type="Proteomes" id="UP001459277"/>
    </source>
</evidence>
<dbReference type="Pfam" id="PF13456">
    <property type="entry name" value="RVT_3"/>
    <property type="match status" value="1"/>
</dbReference>
<dbReference type="Gene3D" id="3.30.420.10">
    <property type="entry name" value="Ribonuclease H-like superfamily/Ribonuclease H"/>
    <property type="match status" value="1"/>
</dbReference>
<sequence>MGSGICKSFCVSSSFIAELWALREGLDLCVELWAQVVEVEFDASATISLVASNINSNGDLSSLVDDCRELLLQRPQVQVSYCFKEANCYADVQARLGLAEEDVSLNFASPPPSSVVPLLFADVLRMFWSRLYPASAGDFVV</sequence>
<dbReference type="AlphaFoldDB" id="A0AAW2DF09"/>
<dbReference type="InterPro" id="IPR002156">
    <property type="entry name" value="RNaseH_domain"/>
</dbReference>
<dbReference type="GO" id="GO:0004523">
    <property type="term" value="F:RNA-DNA hybrid ribonuclease activity"/>
    <property type="evidence" value="ECO:0007669"/>
    <property type="project" value="InterPro"/>
</dbReference>
<evidence type="ECO:0000259" key="1">
    <source>
        <dbReference type="Pfam" id="PF13456"/>
    </source>
</evidence>
<dbReference type="InterPro" id="IPR053151">
    <property type="entry name" value="RNase_H-like"/>
</dbReference>
<dbReference type="GO" id="GO:0003676">
    <property type="term" value="F:nucleic acid binding"/>
    <property type="evidence" value="ECO:0007669"/>
    <property type="project" value="InterPro"/>
</dbReference>
<gene>
    <name evidence="2" type="ORF">SO802_009934</name>
</gene>
<dbReference type="SUPFAM" id="SSF53098">
    <property type="entry name" value="Ribonuclease H-like"/>
    <property type="match status" value="1"/>
</dbReference>
<keyword evidence="3" id="KW-1185">Reference proteome</keyword>
<evidence type="ECO:0000313" key="2">
    <source>
        <dbReference type="EMBL" id="KAL0008432.1"/>
    </source>
</evidence>
<dbReference type="InterPro" id="IPR044730">
    <property type="entry name" value="RNase_H-like_dom_plant"/>
</dbReference>
<protein>
    <recommendedName>
        <fullName evidence="1">RNase H type-1 domain-containing protein</fullName>
    </recommendedName>
</protein>